<dbReference type="RefSeq" id="WP_310258207.1">
    <property type="nucleotide sequence ID" value="NZ_JAVDWA010000003.1"/>
</dbReference>
<keyword evidence="3" id="KW-1185">Reference proteome</keyword>
<evidence type="ECO:0000313" key="2">
    <source>
        <dbReference type="EMBL" id="MDR7072869.1"/>
    </source>
</evidence>
<feature type="compositionally biased region" description="Polar residues" evidence="1">
    <location>
        <begin position="13"/>
        <end position="31"/>
    </location>
</feature>
<evidence type="ECO:0000313" key="3">
    <source>
        <dbReference type="Proteomes" id="UP001258181"/>
    </source>
</evidence>
<accession>A0ABU1U075</accession>
<comment type="caution">
    <text evidence="2">The sequence shown here is derived from an EMBL/GenBank/DDBJ whole genome shotgun (WGS) entry which is preliminary data.</text>
</comment>
<organism evidence="2 3">
    <name type="scientific">Fictibacillus barbaricus</name>
    <dbReference type="NCBI Taxonomy" id="182136"/>
    <lineage>
        <taxon>Bacteria</taxon>
        <taxon>Bacillati</taxon>
        <taxon>Bacillota</taxon>
        <taxon>Bacilli</taxon>
        <taxon>Bacillales</taxon>
        <taxon>Fictibacillaceae</taxon>
        <taxon>Fictibacillus</taxon>
    </lineage>
</organism>
<dbReference type="Proteomes" id="UP001258181">
    <property type="component" value="Unassembled WGS sequence"/>
</dbReference>
<proteinExistence type="predicted"/>
<reference evidence="2 3" key="1">
    <citation type="submission" date="2023-07" db="EMBL/GenBank/DDBJ databases">
        <title>Sorghum-associated microbial communities from plants grown in Nebraska, USA.</title>
        <authorList>
            <person name="Schachtman D."/>
        </authorList>
    </citation>
    <scope>NUCLEOTIDE SEQUENCE [LARGE SCALE GENOMIC DNA]</scope>
    <source>
        <strain evidence="2 3">BE211</strain>
    </source>
</reference>
<evidence type="ECO:0008006" key="4">
    <source>
        <dbReference type="Google" id="ProtNLM"/>
    </source>
</evidence>
<feature type="region of interest" description="Disordered" evidence="1">
    <location>
        <begin position="1"/>
        <end position="49"/>
    </location>
</feature>
<gene>
    <name evidence="2" type="ORF">J2X07_001855</name>
</gene>
<name>A0ABU1U075_9BACL</name>
<evidence type="ECO:0000256" key="1">
    <source>
        <dbReference type="SAM" id="MobiDB-lite"/>
    </source>
</evidence>
<protein>
    <recommendedName>
        <fullName evidence="4">YfhD family protein</fullName>
    </recommendedName>
</protein>
<sequence length="49" mass="5506">MAKRKHAVDAAKRNNQTPTESMANVEFSTETFADEIPKRDTQSPRSKGK</sequence>
<dbReference type="EMBL" id="JAVDWA010000003">
    <property type="protein sequence ID" value="MDR7072869.1"/>
    <property type="molecule type" value="Genomic_DNA"/>
</dbReference>